<evidence type="ECO:0000256" key="9">
    <source>
        <dbReference type="RuleBase" id="RU367076"/>
    </source>
</evidence>
<evidence type="ECO:0000313" key="15">
    <source>
        <dbReference type="Proteomes" id="UP001408356"/>
    </source>
</evidence>
<feature type="domain" description="RNA polymerase III Rpc82 C -terminal" evidence="11">
    <location>
        <begin position="167"/>
        <end position="487"/>
    </location>
</feature>
<dbReference type="EMBL" id="JARVKF010000002">
    <property type="protein sequence ID" value="KAK9426339.1"/>
    <property type="molecule type" value="Genomic_DNA"/>
</dbReference>
<feature type="domain" description="DNA-directed RNA polymerase III subunit RPC3 winged-helix" evidence="13">
    <location>
        <begin position="492"/>
        <end position="567"/>
    </location>
</feature>
<organism evidence="14 15">
    <name type="scientific">Seiridium unicorne</name>
    <dbReference type="NCBI Taxonomy" id="138068"/>
    <lineage>
        <taxon>Eukaryota</taxon>
        <taxon>Fungi</taxon>
        <taxon>Dikarya</taxon>
        <taxon>Ascomycota</taxon>
        <taxon>Pezizomycotina</taxon>
        <taxon>Sordariomycetes</taxon>
        <taxon>Xylariomycetidae</taxon>
        <taxon>Amphisphaeriales</taxon>
        <taxon>Sporocadaceae</taxon>
        <taxon>Seiridium</taxon>
    </lineage>
</organism>
<dbReference type="Gene3D" id="1.10.10.10">
    <property type="entry name" value="Winged helix-like DNA-binding domain superfamily/Winged helix DNA-binding domain"/>
    <property type="match status" value="2"/>
</dbReference>
<keyword evidence="15" id="KW-1185">Reference proteome</keyword>
<comment type="subunit">
    <text evidence="3 9">Component of the RNA polymerase III (Pol III) complex consisting of 17 subunits.</text>
</comment>
<dbReference type="Proteomes" id="UP001408356">
    <property type="component" value="Unassembled WGS sequence"/>
</dbReference>
<comment type="function">
    <text evidence="8 9">DNA-dependent RNA polymerase catalyzes the transcription of DNA into RNA using the four ribonucleoside triphosphates as substrates. Specific core component of RNA polymerase III which synthesizes small RNAs, such as 5S rRNA and tRNAs.</text>
</comment>
<evidence type="ECO:0000256" key="5">
    <source>
        <dbReference type="ARBA" id="ARBA00022478"/>
    </source>
</evidence>
<dbReference type="InterPro" id="IPR013197">
    <property type="entry name" value="RNA_pol_III_RPC82-rel_HTH"/>
</dbReference>
<keyword evidence="6 9" id="KW-0804">Transcription</keyword>
<keyword evidence="7 9" id="KW-0539">Nucleus</keyword>
<evidence type="ECO:0000256" key="7">
    <source>
        <dbReference type="ARBA" id="ARBA00023242"/>
    </source>
</evidence>
<dbReference type="InterPro" id="IPR039748">
    <property type="entry name" value="RPC3"/>
</dbReference>
<dbReference type="PANTHER" id="PTHR12949">
    <property type="entry name" value="RNA POLYMERASE III DNA DIRECTED -RELATED"/>
    <property type="match status" value="1"/>
</dbReference>
<feature type="compositionally biased region" description="Polar residues" evidence="10">
    <location>
        <begin position="134"/>
        <end position="153"/>
    </location>
</feature>
<dbReference type="InterPro" id="IPR008806">
    <property type="entry name" value="RNA_pol_III_Rpc82_C"/>
</dbReference>
<accession>A0ABR2VHL5</accession>
<evidence type="ECO:0000259" key="12">
    <source>
        <dbReference type="Pfam" id="PF08221"/>
    </source>
</evidence>
<evidence type="ECO:0000256" key="4">
    <source>
        <dbReference type="ARBA" id="ARBA00016689"/>
    </source>
</evidence>
<dbReference type="PANTHER" id="PTHR12949:SF0">
    <property type="entry name" value="DNA-DIRECTED RNA POLYMERASE III SUBUNIT RPC3"/>
    <property type="match status" value="1"/>
</dbReference>
<evidence type="ECO:0000256" key="1">
    <source>
        <dbReference type="ARBA" id="ARBA00004123"/>
    </source>
</evidence>
<dbReference type="InterPro" id="IPR055207">
    <property type="entry name" value="POLR3C_WHD"/>
</dbReference>
<name>A0ABR2VHL5_9PEZI</name>
<proteinExistence type="inferred from homology"/>
<evidence type="ECO:0000256" key="3">
    <source>
        <dbReference type="ARBA" id="ARBA00011206"/>
    </source>
</evidence>
<comment type="subcellular location">
    <subcellularLocation>
        <location evidence="1 9">Nucleus</location>
    </subcellularLocation>
</comment>
<evidence type="ECO:0000256" key="10">
    <source>
        <dbReference type="SAM" id="MobiDB-lite"/>
    </source>
</evidence>
<comment type="caution">
    <text evidence="14">The sequence shown here is derived from an EMBL/GenBank/DDBJ whole genome shotgun (WGS) entry which is preliminary data.</text>
</comment>
<sequence length="654" mass="73981">MLVTKNAAELCVLLIEELYGQLPSRIFDVLLSKGRANVKQLGQDTSMTQRLVRHALAVLIQQNLIFHHTDSDTLVTRYEADPGAAYNLVRTGKILDAIHRGYGEEARDLVHQVMLNGHMSVSALMQLKSHGRINGTSHTNGHANGASSETSAMSEDDYDRSQRTFDLLAHLIAVGILEPLTMRMLQTPEDMRAEIERDLMKDYPSGLRGTKQKNEFNAKSKQAWQEVLDESKDLKRRLEPDYLSGSAAKRRKLANGSRANGFSSINRDEIIEPDTILHINYKKCTVELRNHRLSQFAEDAIGPVTAQVYAAMLSALGKKISHCQLNTEDQDGDVPQAPSVTTLEIYEHLKPSADVFAGIGKCEPDAINSGYAEKVQRTAPGYDADEDLNGPISDGDDDGANGDVHVSNGIHANGHHEEDTKVVHSQNGTRETKVKFAERIPTKAERIQQMRQHLLILAESNLKFVRHCGTRDHGEWTVDFELLVPKLQLIEIDALIEESFGRQGLRLVRILRSKGKIDDRTLPGFALMKKSDVYLKMTEMELQGFLEVQEVPRDNNRTASRTLFLWFFDKDRTMTRVLDDTYKAMARHLQRLEVERRKKRNVLSVVERKDVQGMEEEKLRGDVYNEYREFLDIESKLLGQVARLDDLVGVFRDF</sequence>
<comment type="similarity">
    <text evidence="2 9">Belongs to the RNA polymerase beta chain family.</text>
</comment>
<dbReference type="InterPro" id="IPR036388">
    <property type="entry name" value="WH-like_DNA-bd_sf"/>
</dbReference>
<evidence type="ECO:0000256" key="6">
    <source>
        <dbReference type="ARBA" id="ARBA00023163"/>
    </source>
</evidence>
<dbReference type="Pfam" id="PF05645">
    <property type="entry name" value="RNA_pol_Rpc82"/>
    <property type="match status" value="1"/>
</dbReference>
<dbReference type="Pfam" id="PF08221">
    <property type="entry name" value="HTH_9"/>
    <property type="match status" value="1"/>
</dbReference>
<keyword evidence="5 9" id="KW-0240">DNA-directed RNA polymerase</keyword>
<feature type="region of interest" description="Disordered" evidence="10">
    <location>
        <begin position="132"/>
        <end position="158"/>
    </location>
</feature>
<evidence type="ECO:0000256" key="8">
    <source>
        <dbReference type="ARBA" id="ARBA00025127"/>
    </source>
</evidence>
<protein>
    <recommendedName>
        <fullName evidence="4 9">DNA-directed RNA polymerase III subunit RPC3</fullName>
        <shortName evidence="9">RNA polymerase III subunit C3</shortName>
    </recommendedName>
</protein>
<gene>
    <name evidence="14" type="ORF">SUNI508_02780</name>
</gene>
<evidence type="ECO:0000259" key="13">
    <source>
        <dbReference type="Pfam" id="PF22536"/>
    </source>
</evidence>
<evidence type="ECO:0000313" key="14">
    <source>
        <dbReference type="EMBL" id="KAK9426339.1"/>
    </source>
</evidence>
<reference evidence="14 15" key="1">
    <citation type="journal article" date="2024" name="J. Plant Pathol.">
        <title>Sequence and assembly of the genome of Seiridium unicorne, isolate CBS 538.82, causal agent of cypress canker disease.</title>
        <authorList>
            <person name="Scali E."/>
            <person name="Rocca G.D."/>
            <person name="Danti R."/>
            <person name="Garbelotto M."/>
            <person name="Barberini S."/>
            <person name="Baroncelli R."/>
            <person name="Emiliani G."/>
        </authorList>
    </citation>
    <scope>NUCLEOTIDE SEQUENCE [LARGE SCALE GENOMIC DNA]</scope>
    <source>
        <strain evidence="14 15">BM-138-508</strain>
    </source>
</reference>
<evidence type="ECO:0000259" key="11">
    <source>
        <dbReference type="Pfam" id="PF05645"/>
    </source>
</evidence>
<dbReference type="SUPFAM" id="SSF46785">
    <property type="entry name" value="Winged helix' DNA-binding domain"/>
    <property type="match status" value="1"/>
</dbReference>
<dbReference type="Pfam" id="PF22536">
    <property type="entry name" value="WHD_POLR3C"/>
    <property type="match status" value="1"/>
</dbReference>
<evidence type="ECO:0000256" key="2">
    <source>
        <dbReference type="ARBA" id="ARBA00006835"/>
    </source>
</evidence>
<feature type="domain" description="RNA polymerase III subunit RPC82-related helix-turn-helix" evidence="12">
    <location>
        <begin position="9"/>
        <end position="69"/>
    </location>
</feature>
<dbReference type="InterPro" id="IPR036390">
    <property type="entry name" value="WH_DNA-bd_sf"/>
</dbReference>